<proteinExistence type="predicted"/>
<dbReference type="InterPro" id="IPR011990">
    <property type="entry name" value="TPR-like_helical_dom_sf"/>
</dbReference>
<keyword evidence="2" id="KW-0449">Lipoprotein</keyword>
<dbReference type="PROSITE" id="PS51257">
    <property type="entry name" value="PROKAR_LIPOPROTEIN"/>
    <property type="match status" value="1"/>
</dbReference>
<accession>A0ABW5MFX7</accession>
<evidence type="ECO:0000313" key="3">
    <source>
        <dbReference type="Proteomes" id="UP001597461"/>
    </source>
</evidence>
<dbReference type="Gene3D" id="1.25.40.390">
    <property type="match status" value="1"/>
</dbReference>
<reference evidence="3" key="1">
    <citation type="journal article" date="2019" name="Int. J. Syst. Evol. Microbiol.">
        <title>The Global Catalogue of Microorganisms (GCM) 10K type strain sequencing project: providing services to taxonomists for standard genome sequencing and annotation.</title>
        <authorList>
            <consortium name="The Broad Institute Genomics Platform"/>
            <consortium name="The Broad Institute Genome Sequencing Center for Infectious Disease"/>
            <person name="Wu L."/>
            <person name="Ma J."/>
        </authorList>
    </citation>
    <scope>NUCLEOTIDE SEQUENCE [LARGE SCALE GENOMIC DNA]</scope>
    <source>
        <strain evidence="3">KCTC 42866</strain>
    </source>
</reference>
<organism evidence="2 3">
    <name type="scientific">Pedobacter vanadiisoli</name>
    <dbReference type="NCBI Taxonomy" id="1761975"/>
    <lineage>
        <taxon>Bacteria</taxon>
        <taxon>Pseudomonadati</taxon>
        <taxon>Bacteroidota</taxon>
        <taxon>Sphingobacteriia</taxon>
        <taxon>Sphingobacteriales</taxon>
        <taxon>Sphingobacteriaceae</taxon>
        <taxon>Pedobacter</taxon>
    </lineage>
</organism>
<feature type="chain" id="PRO_5045458718" evidence="1">
    <location>
        <begin position="19"/>
        <end position="488"/>
    </location>
</feature>
<dbReference type="InterPro" id="IPR041662">
    <property type="entry name" value="SusD-like_2"/>
</dbReference>
<dbReference type="EMBL" id="JBHULL010000007">
    <property type="protein sequence ID" value="MFD2582032.1"/>
    <property type="molecule type" value="Genomic_DNA"/>
</dbReference>
<dbReference type="SUPFAM" id="SSF48452">
    <property type="entry name" value="TPR-like"/>
    <property type="match status" value="1"/>
</dbReference>
<name>A0ABW5MFX7_9SPHI</name>
<protein>
    <submittedName>
        <fullName evidence="2">SusD/RagB family nutrient-binding outer membrane lipoprotein</fullName>
    </submittedName>
</protein>
<dbReference type="RefSeq" id="WP_379076301.1">
    <property type="nucleotide sequence ID" value="NZ_JBHULL010000007.1"/>
</dbReference>
<dbReference type="Proteomes" id="UP001597461">
    <property type="component" value="Unassembled WGS sequence"/>
</dbReference>
<evidence type="ECO:0000256" key="1">
    <source>
        <dbReference type="SAM" id="SignalP"/>
    </source>
</evidence>
<keyword evidence="3" id="KW-1185">Reference proteome</keyword>
<keyword evidence="1" id="KW-0732">Signal</keyword>
<dbReference type="Pfam" id="PF12771">
    <property type="entry name" value="SusD-like_2"/>
    <property type="match status" value="1"/>
</dbReference>
<comment type="caution">
    <text evidence="2">The sequence shown here is derived from an EMBL/GenBank/DDBJ whole genome shotgun (WGS) entry which is preliminary data.</text>
</comment>
<evidence type="ECO:0000313" key="2">
    <source>
        <dbReference type="EMBL" id="MFD2582032.1"/>
    </source>
</evidence>
<sequence length="488" mass="53605">MKRIYIILIAVAFFSSCAKNLGDYNTDQKNSPTATAPTLFTAALKSYSDVLTSPSVNTNVFRFYVQYWTSTEYLDEPRYNLLARPLPQAFWQAIYRDVLMDLKESKRLVAEDLFITPVLKANETAQIEIMEIMAWSSLVNTFGNVPYKQALNIANTQPQYDDAATIYADLLVRLDAALAAINTTGTGFTGGADVIYDGNMVLWKKFGNSLKLRLGLILADKDAAKAKTIIEAAAPNVFTSNADNAKFKYLSSTPNNNPVSENINAARTKRKDYVGAKAFVDRLNTLSDPRRPGFFKPVGNVYIGGDYGFTNSASNFSNISDKVIALDFEALLLDYSEVEFALAEAGARGFAVTGSPADHYNKGITASIIYWGGTDADAATYLARPDVAYLTASTTNNYKEIIGNQKWIALYNRGYDAWIEWKRLDFPKLSPPSAQTAPPGQSVPSGLQIPLRLIYPINEQTLNGANRSAAASAIGGDLITTKIFWDVN</sequence>
<gene>
    <name evidence="2" type="ORF">ACFSR6_05980</name>
</gene>
<feature type="signal peptide" evidence="1">
    <location>
        <begin position="1"/>
        <end position="18"/>
    </location>
</feature>